<protein>
    <submittedName>
        <fullName evidence="6">DoxX family protein</fullName>
    </submittedName>
</protein>
<feature type="transmembrane region" description="Helical" evidence="5">
    <location>
        <begin position="20"/>
        <end position="41"/>
    </location>
</feature>
<name>A0ABZ0ID54_9GAMM</name>
<keyword evidence="4 5" id="KW-0472">Membrane</keyword>
<dbReference type="EMBL" id="CP136865">
    <property type="protein sequence ID" value="WOJ97045.1"/>
    <property type="molecule type" value="Genomic_DNA"/>
</dbReference>
<dbReference type="Proteomes" id="UP001626549">
    <property type="component" value="Chromosome"/>
</dbReference>
<feature type="transmembrane region" description="Helical" evidence="5">
    <location>
        <begin position="110"/>
        <end position="130"/>
    </location>
</feature>
<keyword evidence="7" id="KW-1185">Reference proteome</keyword>
<sequence length="133" mass="14465">MNSNVVSAQRASLLTGRALLGLYFIVPGITKITGFANMVQYMTDHNVPLVQPLLILTIVLQIGCGASLVAGWRSQLMAFVLAGLTLVISIYMHNFWVMEEGLQRAHEMQNFVKNMAIVAGLLYVAGVTPASKD</sequence>
<evidence type="ECO:0000256" key="3">
    <source>
        <dbReference type="ARBA" id="ARBA00022989"/>
    </source>
</evidence>
<gene>
    <name evidence="6" type="ORF">R0137_00385</name>
</gene>
<evidence type="ECO:0000256" key="1">
    <source>
        <dbReference type="ARBA" id="ARBA00004141"/>
    </source>
</evidence>
<keyword evidence="3 5" id="KW-1133">Transmembrane helix</keyword>
<feature type="transmembrane region" description="Helical" evidence="5">
    <location>
        <begin position="78"/>
        <end position="98"/>
    </location>
</feature>
<organism evidence="6 7">
    <name type="scientific">Congregibacter brevis</name>
    <dbReference type="NCBI Taxonomy" id="3081201"/>
    <lineage>
        <taxon>Bacteria</taxon>
        <taxon>Pseudomonadati</taxon>
        <taxon>Pseudomonadota</taxon>
        <taxon>Gammaproteobacteria</taxon>
        <taxon>Cellvibrionales</taxon>
        <taxon>Halieaceae</taxon>
        <taxon>Congregibacter</taxon>
    </lineage>
</organism>
<evidence type="ECO:0000313" key="6">
    <source>
        <dbReference type="EMBL" id="WOJ97045.1"/>
    </source>
</evidence>
<dbReference type="Pfam" id="PF07681">
    <property type="entry name" value="DoxX"/>
    <property type="match status" value="1"/>
</dbReference>
<proteinExistence type="predicted"/>
<evidence type="ECO:0000256" key="5">
    <source>
        <dbReference type="SAM" id="Phobius"/>
    </source>
</evidence>
<dbReference type="RefSeq" id="WP_407327733.1">
    <property type="nucleotide sequence ID" value="NZ_CP136865.1"/>
</dbReference>
<comment type="subcellular location">
    <subcellularLocation>
        <location evidence="1">Membrane</location>
        <topology evidence="1">Multi-pass membrane protein</topology>
    </subcellularLocation>
</comment>
<reference evidence="6 7" key="1">
    <citation type="submission" date="2023-10" db="EMBL/GenBank/DDBJ databases">
        <title>Two novel species belonging to the OM43/NOR5 clade.</title>
        <authorList>
            <person name="Park M."/>
        </authorList>
    </citation>
    <scope>NUCLEOTIDE SEQUENCE [LARGE SCALE GENOMIC DNA]</scope>
    <source>
        <strain evidence="6 7">IMCC45268</strain>
    </source>
</reference>
<evidence type="ECO:0000313" key="7">
    <source>
        <dbReference type="Proteomes" id="UP001626549"/>
    </source>
</evidence>
<evidence type="ECO:0000256" key="2">
    <source>
        <dbReference type="ARBA" id="ARBA00022692"/>
    </source>
</evidence>
<accession>A0ABZ0ID54</accession>
<dbReference type="InterPro" id="IPR032808">
    <property type="entry name" value="DoxX"/>
</dbReference>
<feature type="transmembrane region" description="Helical" evidence="5">
    <location>
        <begin position="53"/>
        <end position="72"/>
    </location>
</feature>
<keyword evidence="2 5" id="KW-0812">Transmembrane</keyword>
<evidence type="ECO:0000256" key="4">
    <source>
        <dbReference type="ARBA" id="ARBA00023136"/>
    </source>
</evidence>